<evidence type="ECO:0000256" key="3">
    <source>
        <dbReference type="ARBA" id="ARBA00009295"/>
    </source>
</evidence>
<feature type="region of interest" description="Disordered" evidence="12">
    <location>
        <begin position="14"/>
        <end position="45"/>
    </location>
</feature>
<accession>A0AAD8K0U0</accession>
<keyword evidence="5" id="KW-0812">Transmembrane</keyword>
<comment type="caution">
    <text evidence="13">The sequence shown here is derived from an EMBL/GenBank/DDBJ whole genome shotgun (WGS) entry which is preliminary data.</text>
</comment>
<reference evidence="13" key="1">
    <citation type="journal article" date="2023" name="bioRxiv">
        <title>Improved chromosome-level genome assembly for marigold (Tagetes erecta).</title>
        <authorList>
            <person name="Jiang F."/>
            <person name="Yuan L."/>
            <person name="Wang S."/>
            <person name="Wang H."/>
            <person name="Xu D."/>
            <person name="Wang A."/>
            <person name="Fan W."/>
        </authorList>
    </citation>
    <scope>NUCLEOTIDE SEQUENCE</scope>
    <source>
        <strain evidence="13">WSJ</strain>
        <tissue evidence="13">Leaf</tissue>
    </source>
</reference>
<evidence type="ECO:0000256" key="12">
    <source>
        <dbReference type="SAM" id="MobiDB-lite"/>
    </source>
</evidence>
<dbReference type="EMBL" id="JAUHHV010000008">
    <property type="protein sequence ID" value="KAK1414305.1"/>
    <property type="molecule type" value="Genomic_DNA"/>
</dbReference>
<evidence type="ECO:0000256" key="5">
    <source>
        <dbReference type="ARBA" id="ARBA00022692"/>
    </source>
</evidence>
<evidence type="ECO:0000313" key="14">
    <source>
        <dbReference type="Proteomes" id="UP001229421"/>
    </source>
</evidence>
<evidence type="ECO:0000256" key="10">
    <source>
        <dbReference type="ARBA" id="ARBA00023136"/>
    </source>
</evidence>
<comment type="similarity">
    <text evidence="3">Belongs to the fatty acid desaturase type 1 family.</text>
</comment>
<dbReference type="PANTHER" id="PTHR11351:SF31">
    <property type="entry name" value="DESATURASE 1, ISOFORM A-RELATED"/>
    <property type="match status" value="1"/>
</dbReference>
<protein>
    <submittedName>
        <fullName evidence="13">Uncharacterized protein</fullName>
    </submittedName>
</protein>
<dbReference type="GO" id="GO:0005789">
    <property type="term" value="C:endoplasmic reticulum membrane"/>
    <property type="evidence" value="ECO:0007669"/>
    <property type="project" value="TreeGrafter"/>
</dbReference>
<evidence type="ECO:0000256" key="2">
    <source>
        <dbReference type="ARBA" id="ARBA00005189"/>
    </source>
</evidence>
<evidence type="ECO:0000256" key="6">
    <source>
        <dbReference type="ARBA" id="ARBA00022832"/>
    </source>
</evidence>
<evidence type="ECO:0000313" key="13">
    <source>
        <dbReference type="EMBL" id="KAK1414305.1"/>
    </source>
</evidence>
<evidence type="ECO:0000256" key="11">
    <source>
        <dbReference type="ARBA" id="ARBA00023160"/>
    </source>
</evidence>
<keyword evidence="9" id="KW-0443">Lipid metabolism</keyword>
<evidence type="ECO:0000256" key="7">
    <source>
        <dbReference type="ARBA" id="ARBA00022989"/>
    </source>
</evidence>
<sequence>MRWCLGQTKNNNLQHHQRAPQLEETIDNIEEEEEEDDDDVRRSREKNVPLRHRPYLLVGKVIYQYQYQYEDDHVHGIKRWIGILSFGEGWHNNHHTFQYSARFGLEWWQIDMACSYEGVAPY</sequence>
<dbReference type="GO" id="GO:0016717">
    <property type="term" value="F:oxidoreductase activity, acting on paired donors, with oxidation of a pair of donors resulting in the reduction of molecular oxygen to two molecules of water"/>
    <property type="evidence" value="ECO:0007669"/>
    <property type="project" value="InterPro"/>
</dbReference>
<feature type="compositionally biased region" description="Acidic residues" evidence="12">
    <location>
        <begin position="24"/>
        <end position="38"/>
    </location>
</feature>
<keyword evidence="6" id="KW-0276">Fatty acid metabolism</keyword>
<dbReference type="Proteomes" id="UP001229421">
    <property type="component" value="Unassembled WGS sequence"/>
</dbReference>
<keyword evidence="4" id="KW-0444">Lipid biosynthesis</keyword>
<dbReference type="AlphaFoldDB" id="A0AAD8K0U0"/>
<comment type="subcellular location">
    <subcellularLocation>
        <location evidence="1">Membrane</location>
        <topology evidence="1">Multi-pass membrane protein</topology>
    </subcellularLocation>
</comment>
<keyword evidence="7" id="KW-1133">Transmembrane helix</keyword>
<proteinExistence type="inferred from homology"/>
<evidence type="ECO:0000256" key="9">
    <source>
        <dbReference type="ARBA" id="ARBA00023098"/>
    </source>
</evidence>
<keyword evidence="8" id="KW-0560">Oxidoreductase</keyword>
<dbReference type="GO" id="GO:0042761">
    <property type="term" value="P:very long-chain fatty acid biosynthetic process"/>
    <property type="evidence" value="ECO:0007669"/>
    <property type="project" value="TreeGrafter"/>
</dbReference>
<name>A0AAD8K0U0_TARER</name>
<keyword evidence="10" id="KW-0472">Membrane</keyword>
<gene>
    <name evidence="13" type="ORF">QVD17_30049</name>
</gene>
<evidence type="ECO:0000256" key="1">
    <source>
        <dbReference type="ARBA" id="ARBA00004141"/>
    </source>
</evidence>
<dbReference type="InterPro" id="IPR015876">
    <property type="entry name" value="Acyl-CoA_DS"/>
</dbReference>
<keyword evidence="11" id="KW-0275">Fatty acid biosynthesis</keyword>
<keyword evidence="14" id="KW-1185">Reference proteome</keyword>
<organism evidence="13 14">
    <name type="scientific">Tagetes erecta</name>
    <name type="common">African marigold</name>
    <dbReference type="NCBI Taxonomy" id="13708"/>
    <lineage>
        <taxon>Eukaryota</taxon>
        <taxon>Viridiplantae</taxon>
        <taxon>Streptophyta</taxon>
        <taxon>Embryophyta</taxon>
        <taxon>Tracheophyta</taxon>
        <taxon>Spermatophyta</taxon>
        <taxon>Magnoliopsida</taxon>
        <taxon>eudicotyledons</taxon>
        <taxon>Gunneridae</taxon>
        <taxon>Pentapetalae</taxon>
        <taxon>asterids</taxon>
        <taxon>campanulids</taxon>
        <taxon>Asterales</taxon>
        <taxon>Asteraceae</taxon>
        <taxon>Asteroideae</taxon>
        <taxon>Heliantheae alliance</taxon>
        <taxon>Tageteae</taxon>
        <taxon>Tagetes</taxon>
    </lineage>
</organism>
<dbReference type="PANTHER" id="PTHR11351">
    <property type="entry name" value="ACYL-COA DESATURASE"/>
    <property type="match status" value="1"/>
</dbReference>
<comment type="pathway">
    <text evidence="2">Lipid metabolism.</text>
</comment>
<evidence type="ECO:0000256" key="8">
    <source>
        <dbReference type="ARBA" id="ARBA00023002"/>
    </source>
</evidence>
<evidence type="ECO:0000256" key="4">
    <source>
        <dbReference type="ARBA" id="ARBA00022516"/>
    </source>
</evidence>